<keyword evidence="2" id="KW-0614">Plasmid</keyword>
<name>A0AAU7U715_9DEIO</name>
<protein>
    <submittedName>
        <fullName evidence="2">Uncharacterized protein</fullName>
    </submittedName>
</protein>
<feature type="region of interest" description="Disordered" evidence="1">
    <location>
        <begin position="1"/>
        <end position="25"/>
    </location>
</feature>
<geneLocation type="plasmid" evidence="2">
    <name>pDson03</name>
</geneLocation>
<evidence type="ECO:0000256" key="1">
    <source>
        <dbReference type="SAM" id="MobiDB-lite"/>
    </source>
</evidence>
<dbReference type="KEGG" id="dsc:ABOD76_03590"/>
<gene>
    <name evidence="2" type="ORF">ABOD76_03590</name>
</gene>
<sequence length="83" mass="8710">MNAFPAGRHGGGHAAATPSGRAGPQDFTLAAALARHPAGPLPQRPNLLEQRQGQDLVNRCRLASRSRTVHLLQQILGTDPEGG</sequence>
<accession>A0AAU7U715</accession>
<reference evidence="2" key="1">
    <citation type="submission" date="2024-06" db="EMBL/GenBank/DDBJ databases">
        <title>Draft Genome Sequence of Deinococcus sonorensis Type Strain KR-87, a Biofilm Producing Representative of the Genus Deinococcus.</title>
        <authorList>
            <person name="Boren L.S."/>
            <person name="Grosso R.A."/>
            <person name="Hugenberg-Cox A.N."/>
            <person name="Hill J.T.E."/>
            <person name="Albert C.M."/>
            <person name="Tuohy J.M."/>
        </authorList>
    </citation>
    <scope>NUCLEOTIDE SEQUENCE</scope>
    <source>
        <strain evidence="2">KR-87</strain>
        <plasmid evidence="2">pDson03</plasmid>
    </source>
</reference>
<proteinExistence type="predicted"/>
<dbReference type="RefSeq" id="WP_350242188.1">
    <property type="nucleotide sequence ID" value="NZ_CP158298.1"/>
</dbReference>
<organism evidence="2">
    <name type="scientific">Deinococcus sonorensis KR-87</name>
    <dbReference type="NCBI Taxonomy" id="694439"/>
    <lineage>
        <taxon>Bacteria</taxon>
        <taxon>Thermotogati</taxon>
        <taxon>Deinococcota</taxon>
        <taxon>Deinococci</taxon>
        <taxon>Deinococcales</taxon>
        <taxon>Deinococcaceae</taxon>
        <taxon>Deinococcus</taxon>
    </lineage>
</organism>
<evidence type="ECO:0000313" key="2">
    <source>
        <dbReference type="EMBL" id="XBV84150.1"/>
    </source>
</evidence>
<dbReference type="AlphaFoldDB" id="A0AAU7U715"/>
<dbReference type="EMBL" id="CP158298">
    <property type="protein sequence ID" value="XBV84150.1"/>
    <property type="molecule type" value="Genomic_DNA"/>
</dbReference>